<gene>
    <name evidence="2" type="ORF">MPL3356_390173</name>
</gene>
<keyword evidence="1" id="KW-1133">Transmembrane helix</keyword>
<proteinExistence type="predicted"/>
<sequence>MTDDPKFFISNWPEPDRLRYERHAQEIFRQMGELRAASQRNHVDYGRWLIASLLAVHGGSIYAISGLWNGTHKLPPDAMPDLMAGVGWNLFGIGFILVAAFLAWLNFQFAERLYDRWSDPAILYRTDRWPAGNQRTDPVTATLYLSAMFGLMSFGSFIAGGMAVYRALVPG</sequence>
<name>A0A090E5C9_MESPL</name>
<keyword evidence="1" id="KW-0812">Transmembrane</keyword>
<evidence type="ECO:0000256" key="1">
    <source>
        <dbReference type="SAM" id="Phobius"/>
    </source>
</evidence>
<feature type="transmembrane region" description="Helical" evidence="1">
    <location>
        <begin position="143"/>
        <end position="165"/>
    </location>
</feature>
<dbReference type="EMBL" id="CCMZ01000033">
    <property type="protein sequence ID" value="CDX22153.1"/>
    <property type="molecule type" value="Genomic_DNA"/>
</dbReference>
<keyword evidence="3" id="KW-1185">Reference proteome</keyword>
<keyword evidence="1" id="KW-0472">Membrane</keyword>
<feature type="transmembrane region" description="Helical" evidence="1">
    <location>
        <begin position="88"/>
        <end position="107"/>
    </location>
</feature>
<reference evidence="3" key="1">
    <citation type="submission" date="2014-08" db="EMBL/GenBank/DDBJ databases">
        <authorList>
            <person name="Moulin L."/>
        </authorList>
    </citation>
    <scope>NUCLEOTIDE SEQUENCE [LARGE SCALE GENOMIC DNA]</scope>
</reference>
<dbReference type="Proteomes" id="UP000045285">
    <property type="component" value="Unassembled WGS sequence"/>
</dbReference>
<evidence type="ECO:0000313" key="2">
    <source>
        <dbReference type="EMBL" id="CDX22153.1"/>
    </source>
</evidence>
<accession>A0A090E5C9</accession>
<organism evidence="2 3">
    <name type="scientific">Mesorhizobium plurifarium</name>
    <dbReference type="NCBI Taxonomy" id="69974"/>
    <lineage>
        <taxon>Bacteria</taxon>
        <taxon>Pseudomonadati</taxon>
        <taxon>Pseudomonadota</taxon>
        <taxon>Alphaproteobacteria</taxon>
        <taxon>Hyphomicrobiales</taxon>
        <taxon>Phyllobacteriaceae</taxon>
        <taxon>Mesorhizobium</taxon>
    </lineage>
</organism>
<feature type="transmembrane region" description="Helical" evidence="1">
    <location>
        <begin position="48"/>
        <end position="68"/>
    </location>
</feature>
<dbReference type="AlphaFoldDB" id="A0A090E5C9"/>
<protein>
    <submittedName>
        <fullName evidence="2">Uncharacterized protein</fullName>
    </submittedName>
</protein>
<evidence type="ECO:0000313" key="3">
    <source>
        <dbReference type="Proteomes" id="UP000045285"/>
    </source>
</evidence>